<dbReference type="SUPFAM" id="SSF63748">
    <property type="entry name" value="Tudor/PWWP/MBT"/>
    <property type="match status" value="1"/>
</dbReference>
<dbReference type="GO" id="GO:0008270">
    <property type="term" value="F:zinc ion binding"/>
    <property type="evidence" value="ECO:0007669"/>
    <property type="project" value="UniProtKB-KW"/>
</dbReference>
<keyword evidence="17" id="KW-0175">Coiled coil</keyword>
<keyword evidence="11" id="KW-0156">Chromatin regulator</keyword>
<feature type="coiled-coil region" evidence="17">
    <location>
        <begin position="458"/>
        <end position="534"/>
    </location>
</feature>
<evidence type="ECO:0000259" key="19">
    <source>
        <dbReference type="PROSITE" id="PS50016"/>
    </source>
</evidence>
<keyword evidence="12" id="KW-0805">Transcription regulation</keyword>
<evidence type="ECO:0000256" key="6">
    <source>
        <dbReference type="ARBA" id="ARBA00022553"/>
    </source>
</evidence>
<evidence type="ECO:0000256" key="8">
    <source>
        <dbReference type="ARBA" id="ARBA00022771"/>
    </source>
</evidence>
<evidence type="ECO:0000259" key="22">
    <source>
        <dbReference type="PROSITE" id="PS52014"/>
    </source>
</evidence>
<dbReference type="Gene3D" id="3.30.40.10">
    <property type="entry name" value="Zinc/RING finger domain, C3HC4 (zinc finger)"/>
    <property type="match status" value="1"/>
</dbReference>
<dbReference type="Proteomes" id="UP000694558">
    <property type="component" value="Chromosome 7"/>
</dbReference>
<dbReference type="GO" id="GO:0009966">
    <property type="term" value="P:regulation of signal transduction"/>
    <property type="evidence" value="ECO:0007669"/>
    <property type="project" value="TreeGrafter"/>
</dbReference>
<dbReference type="InterPro" id="IPR011011">
    <property type="entry name" value="Znf_FYVE_PHD"/>
</dbReference>
<dbReference type="Pfam" id="PF21524">
    <property type="entry name" value="SAMD1_WH"/>
    <property type="match status" value="1"/>
</dbReference>
<dbReference type="InterPro" id="IPR047268">
    <property type="entry name" value="PWWP_BS69"/>
</dbReference>
<gene>
    <name evidence="23" type="primary">ZMYND11</name>
</gene>
<dbReference type="InterPro" id="IPR057054">
    <property type="entry name" value="ZMYND11_CC"/>
</dbReference>
<evidence type="ECO:0000256" key="12">
    <source>
        <dbReference type="ARBA" id="ARBA00023015"/>
    </source>
</evidence>
<dbReference type="Pfam" id="PF00439">
    <property type="entry name" value="Bromodomain"/>
    <property type="match status" value="1"/>
</dbReference>
<dbReference type="InterPro" id="IPR001487">
    <property type="entry name" value="Bromodomain"/>
</dbReference>
<keyword evidence="10" id="KW-0832">Ubl conjugation</keyword>
<evidence type="ECO:0000256" key="16">
    <source>
        <dbReference type="PROSITE-ProRule" id="PRU00134"/>
    </source>
</evidence>
<dbReference type="GO" id="GO:0034243">
    <property type="term" value="P:regulation of transcription elongation by RNA polymerase II"/>
    <property type="evidence" value="ECO:0007669"/>
    <property type="project" value="InterPro"/>
</dbReference>
<evidence type="ECO:0000256" key="10">
    <source>
        <dbReference type="ARBA" id="ARBA00022843"/>
    </source>
</evidence>
<dbReference type="PROSITE" id="PS50016">
    <property type="entry name" value="ZF_PHD_2"/>
    <property type="match status" value="1"/>
</dbReference>
<dbReference type="Gene3D" id="1.20.920.10">
    <property type="entry name" value="Bromodomain-like"/>
    <property type="match status" value="1"/>
</dbReference>
<reference evidence="23" key="1">
    <citation type="submission" date="2023-05" db="EMBL/GenBank/DDBJ databases">
        <title>High-quality long-read genome of Scophthalmus maximus.</title>
        <authorList>
            <person name="Lien S."/>
            <person name="Martinez P."/>
        </authorList>
    </citation>
    <scope>NUCLEOTIDE SEQUENCE [LARGE SCALE GENOMIC DNA]</scope>
</reference>
<dbReference type="SMART" id="SM00293">
    <property type="entry name" value="PWWP"/>
    <property type="match status" value="1"/>
</dbReference>
<feature type="domain" description="SAMD1-like winged helix (WH)" evidence="22">
    <location>
        <begin position="6"/>
        <end position="82"/>
    </location>
</feature>
<evidence type="ECO:0000256" key="9">
    <source>
        <dbReference type="ARBA" id="ARBA00022833"/>
    </source>
</evidence>
<dbReference type="InterPro" id="IPR019786">
    <property type="entry name" value="Zinc_finger_PHD-type_CS"/>
</dbReference>
<dbReference type="GO" id="GO:0005634">
    <property type="term" value="C:nucleus"/>
    <property type="evidence" value="ECO:0007669"/>
    <property type="project" value="UniProtKB-SubCell"/>
</dbReference>
<organism evidence="23 24">
    <name type="scientific">Scophthalmus maximus</name>
    <name type="common">Turbot</name>
    <name type="synonym">Psetta maxima</name>
    <dbReference type="NCBI Taxonomy" id="52904"/>
    <lineage>
        <taxon>Eukaryota</taxon>
        <taxon>Metazoa</taxon>
        <taxon>Chordata</taxon>
        <taxon>Craniata</taxon>
        <taxon>Vertebrata</taxon>
        <taxon>Euteleostomi</taxon>
        <taxon>Actinopterygii</taxon>
        <taxon>Neopterygii</taxon>
        <taxon>Teleostei</taxon>
        <taxon>Neoteleostei</taxon>
        <taxon>Acanthomorphata</taxon>
        <taxon>Carangaria</taxon>
        <taxon>Pleuronectiformes</taxon>
        <taxon>Pleuronectoidei</taxon>
        <taxon>Scophthalmidae</taxon>
        <taxon>Scophthalmus</taxon>
    </lineage>
</organism>
<dbReference type="InterPro" id="IPR000313">
    <property type="entry name" value="PWWP_dom"/>
</dbReference>
<dbReference type="InterPro" id="IPR013083">
    <property type="entry name" value="Znf_RING/FYVE/PHD"/>
</dbReference>
<dbReference type="FunFam" id="6.10.140.2220:FF:000002">
    <property type="entry name" value="Protein kinase C-binding protein 1 isoform C"/>
    <property type="match status" value="1"/>
</dbReference>
<dbReference type="PROSITE" id="PS50812">
    <property type="entry name" value="PWWP"/>
    <property type="match status" value="1"/>
</dbReference>
<keyword evidence="4" id="KW-0678">Repressor</keyword>
<keyword evidence="13" id="KW-0103">Bromodomain</keyword>
<evidence type="ECO:0000313" key="23">
    <source>
        <dbReference type="Ensembl" id="ENSSMAP00000042419.1"/>
    </source>
</evidence>
<evidence type="ECO:0000256" key="13">
    <source>
        <dbReference type="ARBA" id="ARBA00023117"/>
    </source>
</evidence>
<dbReference type="InterPro" id="IPR047269">
    <property type="entry name" value="ZMY11"/>
</dbReference>
<dbReference type="InterPro" id="IPR001965">
    <property type="entry name" value="Znf_PHD"/>
</dbReference>
<evidence type="ECO:0000256" key="1">
    <source>
        <dbReference type="ARBA" id="ARBA00004123"/>
    </source>
</evidence>
<dbReference type="Ensembl" id="ENSSMAT00000067139.1">
    <property type="protein sequence ID" value="ENSSMAP00000042419.1"/>
    <property type="gene ID" value="ENSSMAG00000018192.2"/>
</dbReference>
<dbReference type="Pfam" id="PF24324">
    <property type="entry name" value="MYND_ZMYND11_ZMYD8"/>
    <property type="match status" value="1"/>
</dbReference>
<dbReference type="GeneTree" id="ENSGT00940000156942"/>
<keyword evidence="3" id="KW-0158">Chromosome</keyword>
<evidence type="ECO:0000256" key="2">
    <source>
        <dbReference type="ARBA" id="ARBA00004286"/>
    </source>
</evidence>
<evidence type="ECO:0000256" key="14">
    <source>
        <dbReference type="ARBA" id="ARBA00023163"/>
    </source>
</evidence>
<evidence type="ECO:0000313" key="24">
    <source>
        <dbReference type="Proteomes" id="UP000694558"/>
    </source>
</evidence>
<dbReference type="GO" id="GO:0003677">
    <property type="term" value="F:DNA binding"/>
    <property type="evidence" value="ECO:0007669"/>
    <property type="project" value="InterPro"/>
</dbReference>
<dbReference type="SMART" id="SM00249">
    <property type="entry name" value="PHD"/>
    <property type="match status" value="1"/>
</dbReference>
<protein>
    <submittedName>
        <fullName evidence="23">Zinc finger MYND-type containing 11</fullName>
    </submittedName>
</protein>
<comment type="subcellular location">
    <subcellularLocation>
        <location evidence="2">Chromosome</location>
    </subcellularLocation>
    <subcellularLocation>
        <location evidence="1">Nucleus</location>
    </subcellularLocation>
</comment>
<dbReference type="Gene3D" id="2.30.30.140">
    <property type="match status" value="1"/>
</dbReference>
<dbReference type="AlphaFoldDB" id="A0A8D3C561"/>
<dbReference type="GO" id="GO:0003714">
    <property type="term" value="F:transcription corepressor activity"/>
    <property type="evidence" value="ECO:0007669"/>
    <property type="project" value="InterPro"/>
</dbReference>
<keyword evidence="14" id="KW-0804">Transcription</keyword>
<dbReference type="InterPro" id="IPR002893">
    <property type="entry name" value="Znf_MYND"/>
</dbReference>
<dbReference type="PROSITE" id="PS01360">
    <property type="entry name" value="ZF_MYND_1"/>
    <property type="match status" value="1"/>
</dbReference>
<evidence type="ECO:0000256" key="7">
    <source>
        <dbReference type="ARBA" id="ARBA00022723"/>
    </source>
</evidence>
<dbReference type="Pfam" id="PF00855">
    <property type="entry name" value="PWWP"/>
    <property type="match status" value="1"/>
</dbReference>
<feature type="domain" description="MYND-type" evidence="21">
    <location>
        <begin position="537"/>
        <end position="572"/>
    </location>
</feature>
<dbReference type="Pfam" id="PF23461">
    <property type="entry name" value="ZMYND11_CC"/>
    <property type="match status" value="1"/>
</dbReference>
<feature type="domain" description="PHD-type" evidence="19">
    <location>
        <begin position="100"/>
        <end position="148"/>
    </location>
</feature>
<reference evidence="23" key="2">
    <citation type="submission" date="2025-08" db="UniProtKB">
        <authorList>
            <consortium name="Ensembl"/>
        </authorList>
    </citation>
    <scope>IDENTIFICATION</scope>
</reference>
<dbReference type="InterPro" id="IPR057053">
    <property type="entry name" value="MYND_ZMYND11_ZMYD8"/>
</dbReference>
<dbReference type="GO" id="GO:0140006">
    <property type="term" value="F:histone H3 reader activity"/>
    <property type="evidence" value="ECO:0007669"/>
    <property type="project" value="UniProtKB-ARBA"/>
</dbReference>
<dbReference type="PROSITE" id="PS01359">
    <property type="entry name" value="ZF_PHD_1"/>
    <property type="match status" value="1"/>
</dbReference>
<evidence type="ECO:0000259" key="20">
    <source>
        <dbReference type="PROSITE" id="PS50812"/>
    </source>
</evidence>
<dbReference type="SUPFAM" id="SSF47370">
    <property type="entry name" value="Bromodomain"/>
    <property type="match status" value="1"/>
</dbReference>
<keyword evidence="5" id="KW-1017">Isopeptide bond</keyword>
<dbReference type="CDD" id="cd20159">
    <property type="entry name" value="PWWP_BS69"/>
    <property type="match status" value="1"/>
</dbReference>
<evidence type="ECO:0000256" key="4">
    <source>
        <dbReference type="ARBA" id="ARBA00022491"/>
    </source>
</evidence>
<evidence type="ECO:0000256" key="18">
    <source>
        <dbReference type="SAM" id="MobiDB-lite"/>
    </source>
</evidence>
<keyword evidence="8 16" id="KW-0863">Zinc-finger</keyword>
<dbReference type="SUPFAM" id="SSF144232">
    <property type="entry name" value="HIT/MYND zinc finger-like"/>
    <property type="match status" value="1"/>
</dbReference>
<proteinExistence type="predicted"/>
<evidence type="ECO:0000256" key="17">
    <source>
        <dbReference type="SAM" id="Coils"/>
    </source>
</evidence>
<keyword evidence="15" id="KW-0539">Nucleus</keyword>
<keyword evidence="9" id="KW-0862">Zinc</keyword>
<dbReference type="Gene3D" id="6.10.140.2220">
    <property type="match status" value="1"/>
</dbReference>
<evidence type="ECO:0000256" key="3">
    <source>
        <dbReference type="ARBA" id="ARBA00022454"/>
    </source>
</evidence>
<keyword evidence="6" id="KW-0597">Phosphoprotein</keyword>
<dbReference type="PANTHER" id="PTHR46379">
    <property type="entry name" value="ZINC FINGER MYND DOMAIN-CONTAINING"/>
    <property type="match status" value="1"/>
</dbReference>
<accession>A0A8D3C561</accession>
<dbReference type="PANTHER" id="PTHR46379:SF1">
    <property type="entry name" value="ZINC FINGER MYND DOMAIN-CONTAINING PROTEIN 11"/>
    <property type="match status" value="1"/>
</dbReference>
<feature type="domain" description="PWWP" evidence="20">
    <location>
        <begin position="268"/>
        <end position="313"/>
    </location>
</feature>
<dbReference type="GO" id="GO:0005694">
    <property type="term" value="C:chromosome"/>
    <property type="evidence" value="ECO:0007669"/>
    <property type="project" value="UniProtKB-SubCell"/>
</dbReference>
<sequence length="576" mass="66449">MSRVVKKRQADPKVVQYVWASIEVIRNQKQIANMDRISKYLSRVFGMHPKETARQLSLAVKDGLVVETLTVGCKGSKAGIEQEGYWLPGDEMDWEAESHDWYCFECHLPGDVLACDNCFRVYHLKCLSEECKPRDGGSHWQCVACRVGGRSGRDLLFSQSSFTSVVLMKGRSLGWYELPHSCVGLCLMHRSNLSEGKYKSFEEFKADVQLIVHNTAILYGVHSDQAEIARLLHSDTCHELNELLLCKNCFYLSNARPDNWFCYPCSPSHDLVWAKMKGFGYWPAKVLQREDNQVDVRFFGHQHQRAWIPADNIQDIKVSVQQLQVKRSNGWKKACEELEVYQRFLREGRFWKTKMDEGSSTSLEPKAKKSRRTQVVEPKDEDPEPEMEAVSSSQEIPVSSVPPQPEKLSVSTQTKKAGGGSPRTLHRGTQTNSDGACQNMCHEKYTKVFNDVKEMMKADNKRETERVVREALEKLRAEMEEEKRQAVSKAVAGAQAEMERKCKQVKDKCKEELVEEVKKLVAQHKQLISQTKKKQWCYNCEEEAMYHCCWNTSYCSIKCQQEHWHADHKRTCRRKR</sequence>
<dbReference type="SUPFAM" id="SSF57903">
    <property type="entry name" value="FYVE/PHD zinc finger"/>
    <property type="match status" value="1"/>
</dbReference>
<evidence type="ECO:0000256" key="15">
    <source>
        <dbReference type="ARBA" id="ARBA00023242"/>
    </source>
</evidence>
<dbReference type="InterPro" id="IPR019787">
    <property type="entry name" value="Znf_PHD-finger"/>
</dbReference>
<evidence type="ECO:0000259" key="21">
    <source>
        <dbReference type="PROSITE" id="PS50865"/>
    </source>
</evidence>
<evidence type="ECO:0000256" key="11">
    <source>
        <dbReference type="ARBA" id="ARBA00022853"/>
    </source>
</evidence>
<keyword evidence="7" id="KW-0479">Metal-binding</keyword>
<dbReference type="PROSITE" id="PS50865">
    <property type="entry name" value="ZF_MYND_2"/>
    <property type="match status" value="1"/>
</dbReference>
<dbReference type="PROSITE" id="PS52014">
    <property type="entry name" value="SAMD1_WH"/>
    <property type="match status" value="1"/>
</dbReference>
<feature type="region of interest" description="Disordered" evidence="18">
    <location>
        <begin position="355"/>
        <end position="433"/>
    </location>
</feature>
<dbReference type="InterPro" id="IPR036427">
    <property type="entry name" value="Bromodomain-like_sf"/>
</dbReference>
<dbReference type="InterPro" id="IPR048589">
    <property type="entry name" value="SAMD1-like_WH"/>
</dbReference>
<evidence type="ECO:0000256" key="5">
    <source>
        <dbReference type="ARBA" id="ARBA00022499"/>
    </source>
</evidence>
<name>A0A8D3C561_SCOMX</name>